<dbReference type="Pfam" id="PF13240">
    <property type="entry name" value="Zn_Ribbon_1"/>
    <property type="match status" value="1"/>
</dbReference>
<dbReference type="CDD" id="cd06577">
    <property type="entry name" value="PASTA_pknB"/>
    <property type="match status" value="2"/>
</dbReference>
<feature type="compositionally biased region" description="Low complexity" evidence="1">
    <location>
        <begin position="86"/>
        <end position="112"/>
    </location>
</feature>
<dbReference type="GO" id="GO:0016301">
    <property type="term" value="F:kinase activity"/>
    <property type="evidence" value="ECO:0007669"/>
    <property type="project" value="UniProtKB-KW"/>
</dbReference>
<evidence type="ECO:0000313" key="4">
    <source>
        <dbReference type="EMBL" id="OZG59009.1"/>
    </source>
</evidence>
<organism evidence="4 5">
    <name type="scientific">Bifidobacterium myosotis</name>
    <dbReference type="NCBI Taxonomy" id="1630166"/>
    <lineage>
        <taxon>Bacteria</taxon>
        <taxon>Bacillati</taxon>
        <taxon>Actinomycetota</taxon>
        <taxon>Actinomycetes</taxon>
        <taxon>Bifidobacteriales</taxon>
        <taxon>Bifidobacteriaceae</taxon>
        <taxon>Bifidobacterium</taxon>
    </lineage>
</organism>
<comment type="caution">
    <text evidence="4">The sequence shown here is derived from an EMBL/GenBank/DDBJ whole genome shotgun (WGS) entry which is preliminary data.</text>
</comment>
<feature type="region of interest" description="Disordered" evidence="1">
    <location>
        <begin position="31"/>
        <end position="112"/>
    </location>
</feature>
<dbReference type="EMBL" id="MWWW01000016">
    <property type="protein sequence ID" value="OZG59009.1"/>
    <property type="molecule type" value="Genomic_DNA"/>
</dbReference>
<evidence type="ECO:0000256" key="2">
    <source>
        <dbReference type="SAM" id="Phobius"/>
    </source>
</evidence>
<keyword evidence="2 4" id="KW-0812">Transmembrane</keyword>
<keyword evidence="4" id="KW-0418">Kinase</keyword>
<name>A0A261FIQ5_9BIFI</name>
<keyword evidence="2" id="KW-1133">Transmembrane helix</keyword>
<dbReference type="InterPro" id="IPR005543">
    <property type="entry name" value="PASTA_dom"/>
</dbReference>
<dbReference type="InterPro" id="IPR026870">
    <property type="entry name" value="Zinc_ribbon_dom"/>
</dbReference>
<evidence type="ECO:0000256" key="1">
    <source>
        <dbReference type="SAM" id="MobiDB-lite"/>
    </source>
</evidence>
<dbReference type="SMART" id="SM00740">
    <property type="entry name" value="PASTA"/>
    <property type="match status" value="1"/>
</dbReference>
<keyword evidence="2" id="KW-0472">Membrane</keyword>
<feature type="domain" description="PASTA" evidence="3">
    <location>
        <begin position="237"/>
        <end position="305"/>
    </location>
</feature>
<dbReference type="RefSeq" id="WP_094667974.1">
    <property type="nucleotide sequence ID" value="NZ_MWWW01000016.1"/>
</dbReference>
<proteinExistence type="predicted"/>
<keyword evidence="5" id="KW-1185">Reference proteome</keyword>
<protein>
    <submittedName>
        <fullName evidence="4">Transmembrane serine/threonine-protein kinase B</fullName>
    </submittedName>
</protein>
<feature type="region of interest" description="Disordered" evidence="1">
    <location>
        <begin position="641"/>
        <end position="660"/>
    </location>
</feature>
<dbReference type="PROSITE" id="PS51178">
    <property type="entry name" value="PASTA"/>
    <property type="match status" value="2"/>
</dbReference>
<evidence type="ECO:0000313" key="5">
    <source>
        <dbReference type="Proteomes" id="UP000216871"/>
    </source>
</evidence>
<dbReference type="Gene3D" id="3.30.10.20">
    <property type="match status" value="1"/>
</dbReference>
<sequence length="820" mass="84820">MFCTSCGKSNDDSAKFCTSCGARLEKPVAAPTAVSTGAQPPAPAAPAASAAPATPPTPAVPLPGNATPTAKPTASTPVVPAPAVPTPTAATGTTTVSSATAPVSGATNATATATTTATTATKQSPNKLIIALACVLAVIVVAGIALFATWKAELWGGKTLPDPASLAQPAAAKDGKSATIKAKDVTDALKLKGIDAKTEKVFSGKESGAFLGYAGAKQGERVSAGTTVTVQESAGPGVPKDTLGKKPEQVVETLADMNVPVHYKKVYVSDTKTKPEGTIVATYPEAGTAVKDSEKDKGIYVGVATKGDSAIPVDVLGQDIDSVKSKLEGEGHTVTVKQKFSSKDYVGKVAGSEPAPGSSLDSNDDVTLYEGVDAKDTQSVMGQQYDYGSTKYSTVRNNAGAIAGTYCKSDGSCLTLSKSSNAFSKSEDGSGSAGGNGFMVLNDQEPSNSVDLLGLTNVCQDISCSVIKPGNGISESTMPLKNHLITKDWGMFELYAGQGMKNCGSTVIGSGGSAGPGPSCDNGKTYEMKDFLVYFPAGSDLKSLEDSGYFDADALAAAKKQKAVDTNRPFILLRDRSQYKETSVSASGDGVNPFVPTSEYANGGKSALVGMKPAPSDATVYYLSEQGGDLDWDSLPDAEVKGADKAAKSSNDSGDSSDKADKADTALFKNIAGQYRFFSTGNGSAFIDMTVKDDGTFTGAADSADLSTGEPTYKAPRVKYPFHGKFSSITKNNAGGYDLQCDATSLTWEKEYGDTSGISPCGKWHWYPAGTPWSSMASGDKVQYALRFGSQLLGDSDSYQSNLLYDEDAERSAFYPYTPQ</sequence>
<reference evidence="4 5" key="1">
    <citation type="journal article" date="2017" name="BMC Genomics">
        <title>Comparative genomic and phylogenomic analyses of the Bifidobacteriaceae family.</title>
        <authorList>
            <person name="Lugli G.A."/>
            <person name="Milani C."/>
            <person name="Turroni F."/>
            <person name="Duranti S."/>
            <person name="Mancabelli L."/>
            <person name="Mangifesta M."/>
            <person name="Ferrario C."/>
            <person name="Modesto M."/>
            <person name="Mattarelli P."/>
            <person name="Jiri K."/>
            <person name="van Sinderen D."/>
            <person name="Ventura M."/>
        </authorList>
    </citation>
    <scope>NUCLEOTIDE SEQUENCE [LARGE SCALE GENOMIC DNA]</scope>
    <source>
        <strain evidence="4 5">DSM 100196</strain>
    </source>
</reference>
<evidence type="ECO:0000259" key="3">
    <source>
        <dbReference type="PROSITE" id="PS51178"/>
    </source>
</evidence>
<feature type="domain" description="PASTA" evidence="3">
    <location>
        <begin position="310"/>
        <end position="372"/>
    </location>
</feature>
<keyword evidence="4" id="KW-0808">Transferase</keyword>
<accession>A0A261FIQ5</accession>
<dbReference type="Proteomes" id="UP000216871">
    <property type="component" value="Unassembled WGS sequence"/>
</dbReference>
<dbReference type="OrthoDB" id="3240505at2"/>
<feature type="transmembrane region" description="Helical" evidence="2">
    <location>
        <begin position="128"/>
        <end position="150"/>
    </location>
</feature>
<gene>
    <name evidence="4" type="ORF">BMYO_1550</name>
</gene>
<dbReference type="Pfam" id="PF03793">
    <property type="entry name" value="PASTA"/>
    <property type="match status" value="2"/>
</dbReference>
<dbReference type="AlphaFoldDB" id="A0A261FIQ5"/>
<feature type="compositionally biased region" description="Low complexity" evidence="1">
    <location>
        <begin position="62"/>
        <end position="78"/>
    </location>
</feature>